<dbReference type="EMBL" id="JABFUD020000002">
    <property type="protein sequence ID" value="KAI5083163.1"/>
    <property type="molecule type" value="Genomic_DNA"/>
</dbReference>
<comment type="caution">
    <text evidence="2">The sequence shown here is derived from an EMBL/GenBank/DDBJ whole genome shotgun (WGS) entry which is preliminary data.</text>
</comment>
<reference evidence="2" key="1">
    <citation type="submission" date="2021-01" db="EMBL/GenBank/DDBJ databases">
        <title>Adiantum capillus-veneris genome.</title>
        <authorList>
            <person name="Fang Y."/>
            <person name="Liao Q."/>
        </authorList>
    </citation>
    <scope>NUCLEOTIDE SEQUENCE</scope>
    <source>
        <strain evidence="2">H3</strain>
        <tissue evidence="2">Leaf</tissue>
    </source>
</reference>
<protein>
    <recommendedName>
        <fullName evidence="1">Tryptophan synthase beta chain-like PALP domain-containing protein</fullName>
    </recommendedName>
</protein>
<dbReference type="InterPro" id="IPR001926">
    <property type="entry name" value="TrpB-like_PALP"/>
</dbReference>
<feature type="domain" description="Tryptophan synthase beta chain-like PALP" evidence="1">
    <location>
        <begin position="119"/>
        <end position="206"/>
    </location>
</feature>
<gene>
    <name evidence="2" type="ORF">GOP47_0002906</name>
</gene>
<dbReference type="Pfam" id="PF00291">
    <property type="entry name" value="PALP"/>
    <property type="match status" value="2"/>
</dbReference>
<name>A0A9D4VCP2_ADICA</name>
<dbReference type="Proteomes" id="UP000886520">
    <property type="component" value="Chromosome 3"/>
</dbReference>
<dbReference type="PANTHER" id="PTHR10314">
    <property type="entry name" value="CYSTATHIONINE BETA-SYNTHASE"/>
    <property type="match status" value="1"/>
</dbReference>
<evidence type="ECO:0000313" key="3">
    <source>
        <dbReference type="Proteomes" id="UP000886520"/>
    </source>
</evidence>
<evidence type="ECO:0000259" key="1">
    <source>
        <dbReference type="Pfam" id="PF00291"/>
    </source>
</evidence>
<dbReference type="InterPro" id="IPR050214">
    <property type="entry name" value="Cys_Synth/Cystath_Beta-Synth"/>
</dbReference>
<keyword evidence="3" id="KW-1185">Reference proteome</keyword>
<dbReference type="SUPFAM" id="SSF53686">
    <property type="entry name" value="Tryptophan synthase beta subunit-like PLP-dependent enzymes"/>
    <property type="match status" value="1"/>
</dbReference>
<feature type="domain" description="Tryptophan synthase beta chain-like PALP" evidence="1">
    <location>
        <begin position="25"/>
        <end position="102"/>
    </location>
</feature>
<accession>A0A9D4VCP2</accession>
<dbReference type="AlphaFoldDB" id="A0A9D4VCP2"/>
<dbReference type="OrthoDB" id="673897at2759"/>
<dbReference type="InterPro" id="IPR036052">
    <property type="entry name" value="TrpB-like_PALP_sf"/>
</dbReference>
<evidence type="ECO:0000313" key="2">
    <source>
        <dbReference type="EMBL" id="KAI5083163.1"/>
    </source>
</evidence>
<organism evidence="2 3">
    <name type="scientific">Adiantum capillus-veneris</name>
    <name type="common">Maidenhair fern</name>
    <dbReference type="NCBI Taxonomy" id="13818"/>
    <lineage>
        <taxon>Eukaryota</taxon>
        <taxon>Viridiplantae</taxon>
        <taxon>Streptophyta</taxon>
        <taxon>Embryophyta</taxon>
        <taxon>Tracheophyta</taxon>
        <taxon>Polypodiopsida</taxon>
        <taxon>Polypodiidae</taxon>
        <taxon>Polypodiales</taxon>
        <taxon>Pteridineae</taxon>
        <taxon>Pteridaceae</taxon>
        <taxon>Vittarioideae</taxon>
        <taxon>Adiantum</taxon>
    </lineage>
</organism>
<sequence>MQSEGIPVEGIHDPSMQKENITSNITELIGWTPLVELKNIASKEGALARIFRKLEWHQPLSPVKDHIALLMIEDVERRGLIKLGLTTLIEPTSGNNTISLAFLEIYLIDPAVGIAGLFAKAEELVATRPNNYMLNQAMNTMNPRAHFQSTGPEIWKDNAGKVDIFIEGAGTGGTFSGAGQFLKEHNPEIKVTIIEPVESPCCLGAARVHTRFKESVLALFLLRRMLAWPMRSSQSRRKSP</sequence>
<proteinExistence type="predicted"/>
<dbReference type="Gene3D" id="3.40.50.1100">
    <property type="match status" value="4"/>
</dbReference>